<dbReference type="AlphaFoldDB" id="A0A835M8N8"/>
<dbReference type="InterPro" id="IPR053197">
    <property type="entry name" value="F-box_SCFL_complex_component"/>
</dbReference>
<sequence>MERLLKKKKSDGAGVDIISDLPEPILHHILSFMYTKEAIQISLVAKRWRYLWKSVPHLNFHYHFSCKETGKKKGKQVSLLSGKKVFHEDENMHFGDRVLFLRDAFDSVLQLRLSGYRCVDSGRIDTWLIYTLKRHVKEVYLDISFPTLPRYSHQRLKCLSCIRVVCCVSKPQFQCVLLVH</sequence>
<dbReference type="EMBL" id="JADFTS010000001">
    <property type="protein sequence ID" value="KAF9623753.1"/>
    <property type="molecule type" value="Genomic_DNA"/>
</dbReference>
<protein>
    <recommendedName>
        <fullName evidence="1">F-box domain-containing protein</fullName>
    </recommendedName>
</protein>
<dbReference type="Pfam" id="PF00646">
    <property type="entry name" value="F-box"/>
    <property type="match status" value="1"/>
</dbReference>
<evidence type="ECO:0000259" key="1">
    <source>
        <dbReference type="PROSITE" id="PS50181"/>
    </source>
</evidence>
<dbReference type="PROSITE" id="PS50181">
    <property type="entry name" value="FBOX"/>
    <property type="match status" value="1"/>
</dbReference>
<gene>
    <name evidence="2" type="ORF">IFM89_005260</name>
</gene>
<feature type="domain" description="F-box" evidence="1">
    <location>
        <begin position="15"/>
        <end position="63"/>
    </location>
</feature>
<comment type="caution">
    <text evidence="2">The sequence shown here is derived from an EMBL/GenBank/DDBJ whole genome shotgun (WGS) entry which is preliminary data.</text>
</comment>
<dbReference type="CDD" id="cd22160">
    <property type="entry name" value="F-box_AtFBL13-like"/>
    <property type="match status" value="1"/>
</dbReference>
<dbReference type="PANTHER" id="PTHR34223">
    <property type="entry name" value="OS11G0201299 PROTEIN"/>
    <property type="match status" value="1"/>
</dbReference>
<accession>A0A835M8N8</accession>
<dbReference type="Gene3D" id="1.20.1280.50">
    <property type="match status" value="1"/>
</dbReference>
<dbReference type="SUPFAM" id="SSF81383">
    <property type="entry name" value="F-box domain"/>
    <property type="match status" value="1"/>
</dbReference>
<evidence type="ECO:0000313" key="2">
    <source>
        <dbReference type="EMBL" id="KAF9623753.1"/>
    </source>
</evidence>
<dbReference type="PANTHER" id="PTHR34223:SF51">
    <property type="entry name" value="OS06G0556300 PROTEIN"/>
    <property type="match status" value="1"/>
</dbReference>
<dbReference type="OrthoDB" id="612216at2759"/>
<proteinExistence type="predicted"/>
<name>A0A835M8N8_9MAGN</name>
<organism evidence="2 3">
    <name type="scientific">Coptis chinensis</name>
    <dbReference type="NCBI Taxonomy" id="261450"/>
    <lineage>
        <taxon>Eukaryota</taxon>
        <taxon>Viridiplantae</taxon>
        <taxon>Streptophyta</taxon>
        <taxon>Embryophyta</taxon>
        <taxon>Tracheophyta</taxon>
        <taxon>Spermatophyta</taxon>
        <taxon>Magnoliopsida</taxon>
        <taxon>Ranunculales</taxon>
        <taxon>Ranunculaceae</taxon>
        <taxon>Coptidoideae</taxon>
        <taxon>Coptis</taxon>
    </lineage>
</organism>
<keyword evidence="3" id="KW-1185">Reference proteome</keyword>
<reference evidence="2 3" key="1">
    <citation type="submission" date="2020-10" db="EMBL/GenBank/DDBJ databases">
        <title>The Coptis chinensis genome and diversification of protoberbering-type alkaloids.</title>
        <authorList>
            <person name="Wang B."/>
            <person name="Shu S."/>
            <person name="Song C."/>
            <person name="Liu Y."/>
        </authorList>
    </citation>
    <scope>NUCLEOTIDE SEQUENCE [LARGE SCALE GENOMIC DNA]</scope>
    <source>
        <strain evidence="2">HL-2020</strain>
        <tissue evidence="2">Leaf</tissue>
    </source>
</reference>
<evidence type="ECO:0000313" key="3">
    <source>
        <dbReference type="Proteomes" id="UP000631114"/>
    </source>
</evidence>
<dbReference type="InterPro" id="IPR053781">
    <property type="entry name" value="F-box_AtFBL13-like"/>
</dbReference>
<dbReference type="InterPro" id="IPR001810">
    <property type="entry name" value="F-box_dom"/>
</dbReference>
<dbReference type="InterPro" id="IPR036047">
    <property type="entry name" value="F-box-like_dom_sf"/>
</dbReference>
<dbReference type="Proteomes" id="UP000631114">
    <property type="component" value="Unassembled WGS sequence"/>
</dbReference>